<dbReference type="InterPro" id="IPR036390">
    <property type="entry name" value="WH_DNA-bd_sf"/>
</dbReference>
<dbReference type="InterPro" id="IPR011008">
    <property type="entry name" value="Dimeric_a/b-barrel"/>
</dbReference>
<dbReference type="PANTHER" id="PTHR30154:SF34">
    <property type="entry name" value="TRANSCRIPTIONAL REGULATOR AZLB"/>
    <property type="match status" value="1"/>
</dbReference>
<evidence type="ECO:0000259" key="5">
    <source>
        <dbReference type="PROSITE" id="PS50956"/>
    </source>
</evidence>
<feature type="compositionally biased region" description="Low complexity" evidence="4">
    <location>
        <begin position="315"/>
        <end position="336"/>
    </location>
</feature>
<dbReference type="InterPro" id="IPR000485">
    <property type="entry name" value="AsnC-type_HTH_dom"/>
</dbReference>
<reference evidence="6 7" key="1">
    <citation type="submission" date="2022-06" db="EMBL/GenBank/DDBJ databases">
        <title>Draft genome sequence of type strain Streptomyces rubrisoli DSM 42083.</title>
        <authorList>
            <person name="Duangmal K."/>
            <person name="Klaysubun C."/>
        </authorList>
    </citation>
    <scope>NUCLEOTIDE SEQUENCE [LARGE SCALE GENOMIC DNA]</scope>
    <source>
        <strain evidence="6 7">DSM 42083</strain>
    </source>
</reference>
<keyword evidence="1" id="KW-0805">Transcription regulation</keyword>
<feature type="region of interest" description="Disordered" evidence="4">
    <location>
        <begin position="315"/>
        <end position="351"/>
    </location>
</feature>
<dbReference type="SUPFAM" id="SSF46785">
    <property type="entry name" value="Winged helix' DNA-binding domain"/>
    <property type="match status" value="2"/>
</dbReference>
<dbReference type="Proteomes" id="UP001206206">
    <property type="component" value="Unassembled WGS sequence"/>
</dbReference>
<comment type="caution">
    <text evidence="6">The sequence shown here is derived from an EMBL/GenBank/DDBJ whole genome shotgun (WGS) entry which is preliminary data.</text>
</comment>
<keyword evidence="7" id="KW-1185">Reference proteome</keyword>
<dbReference type="PROSITE" id="PS50956">
    <property type="entry name" value="HTH_ASNC_2"/>
    <property type="match status" value="1"/>
</dbReference>
<evidence type="ECO:0000256" key="3">
    <source>
        <dbReference type="ARBA" id="ARBA00023163"/>
    </source>
</evidence>
<accession>A0ABT1P627</accession>
<dbReference type="Gene3D" id="3.30.70.920">
    <property type="match status" value="1"/>
</dbReference>
<dbReference type="Pfam" id="PF01037">
    <property type="entry name" value="AsnC_trans_reg"/>
    <property type="match status" value="1"/>
</dbReference>
<dbReference type="Pfam" id="PF13404">
    <property type="entry name" value="HTH_AsnC-type"/>
    <property type="match status" value="2"/>
</dbReference>
<dbReference type="InterPro" id="IPR019887">
    <property type="entry name" value="Tscrpt_reg_AsnC/Lrp_C"/>
</dbReference>
<evidence type="ECO:0000256" key="1">
    <source>
        <dbReference type="ARBA" id="ARBA00023015"/>
    </source>
</evidence>
<keyword evidence="3" id="KW-0804">Transcription</keyword>
<keyword evidence="2" id="KW-0238">DNA-binding</keyword>
<dbReference type="SMART" id="SM00344">
    <property type="entry name" value="HTH_ASNC"/>
    <property type="match status" value="2"/>
</dbReference>
<feature type="domain" description="HTH asnC-type" evidence="5">
    <location>
        <begin position="173"/>
        <end position="233"/>
    </location>
</feature>
<organism evidence="6 7">
    <name type="scientific">Streptantibioticus rubrisoli</name>
    <dbReference type="NCBI Taxonomy" id="1387313"/>
    <lineage>
        <taxon>Bacteria</taxon>
        <taxon>Bacillati</taxon>
        <taxon>Actinomycetota</taxon>
        <taxon>Actinomycetes</taxon>
        <taxon>Kitasatosporales</taxon>
        <taxon>Streptomycetaceae</taxon>
        <taxon>Streptantibioticus</taxon>
    </lineage>
</organism>
<dbReference type="Gene3D" id="1.10.10.10">
    <property type="entry name" value="Winged helix-like DNA-binding domain superfamily/Winged helix DNA-binding domain"/>
    <property type="match status" value="2"/>
</dbReference>
<sequence length="351" mass="37346">METAIDVLDERDRRLVAALQCDGRLPVERAATVLGLSARTVRRRWSALFADGIVKVVMAPQLPDGTRVMLLRVRVLRGRLDAVTKALAARDDIPFIDVSAGGDEISAIALTGSGPRNRLVFEQLPATSAVTSVTAQTVLHVFRDAADWRLDVLTARERAALAPRGRPGSAGPLDATDDLLLAALADDARASAASLAARTGLPDSTVRRRLTALTARGALRTLVVVDHRRLGLAVDANVWLQVPPDHLDEVGRRLAQHPAVHGALATTGQANLHAAVWLPDLEALYHFITEDLAGLGIHSVDTVLVGTAVKRPGHLAYRSGSRPSSSRARPNSNRLSMLGPAISSASSRTLG</sequence>
<dbReference type="EMBL" id="JANFNH010000001">
    <property type="protein sequence ID" value="MCQ4040825.1"/>
    <property type="molecule type" value="Genomic_DNA"/>
</dbReference>
<gene>
    <name evidence="6" type="ORF">NON19_01990</name>
</gene>
<dbReference type="InterPro" id="IPR019888">
    <property type="entry name" value="Tscrpt_reg_AsnC-like"/>
</dbReference>
<protein>
    <submittedName>
        <fullName evidence="6">Lrp/AsnC family transcriptional regulator</fullName>
    </submittedName>
</protein>
<dbReference type="SUPFAM" id="SSF54909">
    <property type="entry name" value="Dimeric alpha+beta barrel"/>
    <property type="match status" value="1"/>
</dbReference>
<evidence type="ECO:0000313" key="7">
    <source>
        <dbReference type="Proteomes" id="UP001206206"/>
    </source>
</evidence>
<dbReference type="PRINTS" id="PR00033">
    <property type="entry name" value="HTHASNC"/>
</dbReference>
<evidence type="ECO:0000256" key="2">
    <source>
        <dbReference type="ARBA" id="ARBA00023125"/>
    </source>
</evidence>
<dbReference type="PANTHER" id="PTHR30154">
    <property type="entry name" value="LEUCINE-RESPONSIVE REGULATORY PROTEIN"/>
    <property type="match status" value="1"/>
</dbReference>
<evidence type="ECO:0000256" key="4">
    <source>
        <dbReference type="SAM" id="MobiDB-lite"/>
    </source>
</evidence>
<evidence type="ECO:0000313" key="6">
    <source>
        <dbReference type="EMBL" id="MCQ4040825.1"/>
    </source>
</evidence>
<proteinExistence type="predicted"/>
<name>A0ABT1P627_9ACTN</name>
<dbReference type="InterPro" id="IPR036388">
    <property type="entry name" value="WH-like_DNA-bd_sf"/>
</dbReference>